<dbReference type="Proteomes" id="UP000323597">
    <property type="component" value="Chromosome D02"/>
</dbReference>
<sequence length="40" mass="4809">MSLLQIQEYEVSKPCELKCNFFKTLLFLFGCEHERSYAYV</sequence>
<organism evidence="1 2">
    <name type="scientific">Gossypium mustelinum</name>
    <name type="common">Cotton</name>
    <name type="synonym">Gossypium caicoense</name>
    <dbReference type="NCBI Taxonomy" id="34275"/>
    <lineage>
        <taxon>Eukaryota</taxon>
        <taxon>Viridiplantae</taxon>
        <taxon>Streptophyta</taxon>
        <taxon>Embryophyta</taxon>
        <taxon>Tracheophyta</taxon>
        <taxon>Spermatophyta</taxon>
        <taxon>Magnoliopsida</taxon>
        <taxon>eudicotyledons</taxon>
        <taxon>Gunneridae</taxon>
        <taxon>Pentapetalae</taxon>
        <taxon>rosids</taxon>
        <taxon>malvids</taxon>
        <taxon>Malvales</taxon>
        <taxon>Malvaceae</taxon>
        <taxon>Malvoideae</taxon>
        <taxon>Gossypium</taxon>
    </lineage>
</organism>
<keyword evidence="2" id="KW-1185">Reference proteome</keyword>
<dbReference type="AlphaFoldDB" id="A0A5D2VZ77"/>
<dbReference type="EMBL" id="CM017650">
    <property type="protein sequence ID" value="TYI94456.1"/>
    <property type="molecule type" value="Genomic_DNA"/>
</dbReference>
<proteinExistence type="predicted"/>
<protein>
    <submittedName>
        <fullName evidence="1">Uncharacterized protein</fullName>
    </submittedName>
</protein>
<reference evidence="1 2" key="1">
    <citation type="submission" date="2019-07" db="EMBL/GenBank/DDBJ databases">
        <title>WGS assembly of Gossypium mustelinum.</title>
        <authorList>
            <person name="Chen Z.J."/>
            <person name="Sreedasyam A."/>
            <person name="Ando A."/>
            <person name="Song Q."/>
            <person name="De L."/>
            <person name="Hulse-Kemp A."/>
            <person name="Ding M."/>
            <person name="Ye W."/>
            <person name="Kirkbride R."/>
            <person name="Jenkins J."/>
            <person name="Plott C."/>
            <person name="Lovell J."/>
            <person name="Lin Y.-M."/>
            <person name="Vaughn R."/>
            <person name="Liu B."/>
            <person name="Li W."/>
            <person name="Simpson S."/>
            <person name="Scheffler B."/>
            <person name="Saski C."/>
            <person name="Grover C."/>
            <person name="Hu G."/>
            <person name="Conover J."/>
            <person name="Carlson J."/>
            <person name="Shu S."/>
            <person name="Boston L."/>
            <person name="Williams M."/>
            <person name="Peterson D."/>
            <person name="Mcgee K."/>
            <person name="Jones D."/>
            <person name="Wendel J."/>
            <person name="Stelly D."/>
            <person name="Grimwood J."/>
            <person name="Schmutz J."/>
        </authorList>
    </citation>
    <scope>NUCLEOTIDE SEQUENCE [LARGE SCALE GENOMIC DNA]</scope>
    <source>
        <strain evidence="1">1408120.09</strain>
    </source>
</reference>
<accession>A0A5D2VZ77</accession>
<name>A0A5D2VZ77_GOSMU</name>
<gene>
    <name evidence="1" type="ORF">E1A91_D02G205500v1</name>
</gene>
<evidence type="ECO:0000313" key="2">
    <source>
        <dbReference type="Proteomes" id="UP000323597"/>
    </source>
</evidence>
<evidence type="ECO:0000313" key="1">
    <source>
        <dbReference type="EMBL" id="TYI94456.1"/>
    </source>
</evidence>